<evidence type="ECO:0000313" key="5">
    <source>
        <dbReference type="Proteomes" id="UP000318582"/>
    </source>
</evidence>
<keyword evidence="5" id="KW-1185">Reference proteome</keyword>
<feature type="compositionally biased region" description="Low complexity" evidence="2">
    <location>
        <begin position="132"/>
        <end position="151"/>
    </location>
</feature>
<accession>A0A507E8J4</accession>
<organism evidence="4 5">
    <name type="scientific">Powellomyces hirtus</name>
    <dbReference type="NCBI Taxonomy" id="109895"/>
    <lineage>
        <taxon>Eukaryota</taxon>
        <taxon>Fungi</taxon>
        <taxon>Fungi incertae sedis</taxon>
        <taxon>Chytridiomycota</taxon>
        <taxon>Chytridiomycota incertae sedis</taxon>
        <taxon>Chytridiomycetes</taxon>
        <taxon>Spizellomycetales</taxon>
        <taxon>Powellomycetaceae</taxon>
        <taxon>Powellomyces</taxon>
    </lineage>
</organism>
<comment type="caution">
    <text evidence="4">The sequence shown here is derived from an EMBL/GenBank/DDBJ whole genome shotgun (WGS) entry which is preliminary data.</text>
</comment>
<dbReference type="InterPro" id="IPR011992">
    <property type="entry name" value="EF-hand-dom_pair"/>
</dbReference>
<dbReference type="STRING" id="109895.A0A507E8J4"/>
<dbReference type="PANTHER" id="PTHR14095:SF0">
    <property type="entry name" value="MIP22305P"/>
    <property type="match status" value="1"/>
</dbReference>
<dbReference type="PANTHER" id="PTHR14095">
    <property type="entry name" value="PHOSPHATASE 2A REGULATORY SUBUNIT-RELATED"/>
    <property type="match status" value="1"/>
</dbReference>
<name>A0A507E8J4_9FUNG</name>
<evidence type="ECO:0000256" key="1">
    <source>
        <dbReference type="ARBA" id="ARBA00022723"/>
    </source>
</evidence>
<keyword evidence="1" id="KW-0479">Metal-binding</keyword>
<evidence type="ECO:0000259" key="3">
    <source>
        <dbReference type="Pfam" id="PF17958"/>
    </source>
</evidence>
<dbReference type="GO" id="GO:0000159">
    <property type="term" value="C:protein phosphatase type 2A complex"/>
    <property type="evidence" value="ECO:0007669"/>
    <property type="project" value="TreeGrafter"/>
</dbReference>
<feature type="domain" description="PP2A regulatory subunit B'' EF-hand" evidence="3">
    <location>
        <begin position="274"/>
        <end position="356"/>
    </location>
</feature>
<proteinExistence type="predicted"/>
<reference evidence="4 5" key="1">
    <citation type="journal article" date="2019" name="Sci. Rep.">
        <title>Comparative genomics of chytrid fungi reveal insights into the obligate biotrophic and pathogenic lifestyle of Synchytrium endobioticum.</title>
        <authorList>
            <person name="van de Vossenberg B.T.L.H."/>
            <person name="Warris S."/>
            <person name="Nguyen H.D.T."/>
            <person name="van Gent-Pelzer M.P.E."/>
            <person name="Joly D.L."/>
            <person name="van de Geest H.C."/>
            <person name="Bonants P.J.M."/>
            <person name="Smith D.S."/>
            <person name="Levesque C.A."/>
            <person name="van der Lee T.A.J."/>
        </authorList>
    </citation>
    <scope>NUCLEOTIDE SEQUENCE [LARGE SCALE GENOMIC DNA]</scope>
    <source>
        <strain evidence="4 5">CBS 809.83</strain>
    </source>
</reference>
<dbReference type="AlphaFoldDB" id="A0A507E8J4"/>
<dbReference type="GO" id="GO:0046872">
    <property type="term" value="F:metal ion binding"/>
    <property type="evidence" value="ECO:0007669"/>
    <property type="project" value="UniProtKB-KW"/>
</dbReference>
<dbReference type="Gene3D" id="1.10.238.220">
    <property type="match status" value="1"/>
</dbReference>
<evidence type="ECO:0000256" key="2">
    <source>
        <dbReference type="SAM" id="MobiDB-lite"/>
    </source>
</evidence>
<dbReference type="SUPFAM" id="SSF47473">
    <property type="entry name" value="EF-hand"/>
    <property type="match status" value="1"/>
</dbReference>
<dbReference type="Gene3D" id="1.10.238.10">
    <property type="entry name" value="EF-hand"/>
    <property type="match status" value="1"/>
</dbReference>
<gene>
    <name evidence="4" type="ORF">PhCBS80983_g01806</name>
</gene>
<dbReference type="GO" id="GO:0019888">
    <property type="term" value="F:protein phosphatase regulator activity"/>
    <property type="evidence" value="ECO:0007669"/>
    <property type="project" value="TreeGrafter"/>
</dbReference>
<sequence>MLLLHTVRRVHAHSLAWLSPTPSLARTHLQETGSSSTPPLGDEYLAALRARMNVLAAAAVSLLKVYAQFAAQFVPDQVSITLQAVAPTELTRVLKVLIAADDPACGKEEPAVALTERTEVALLSKQHDPVSSEELTSCPSSSASSHPHVAPHIPSVTATLADAPGGLSSPTTTTLPTPLCARRAQELDSLMSSAREIWSQCNYDEDTITSAAQLVPLTVHCGLPPYVNASLYHLLTRKSLDDINESPVASWSQFERTWRHIYEMARGDLNIAIFYILSMTHPDRSYLIPSDFSPIVREVVMLHPAFEFLRTASSFQDRYVETVIARLFTIRPIHSHRISFREYRKTRFLNLLSRLERSTACLGLNIPPPFSYKDFYVIYCKFWKLDMDRDMLLTSQDLERYSHGALTRLVCQRVVDLYGSGQISIPLSSQPHAVHDTYPKVLHQEKALTFMDFVRFIRAVEDKSHPTSIGYWFHVLDLEQDGRISLLELETVWAWQEERLLALEDYSFPSLLGVIWDTLNLDPQKANISLSDLKRSPLATSMVFDLLFDIKGREGWLRRTCDPGFRFAENVRITLEEGDDVCEEYNGMGEFPWHPCHDHDASFRRRVTLT</sequence>
<dbReference type="Proteomes" id="UP000318582">
    <property type="component" value="Unassembled WGS sequence"/>
</dbReference>
<protein>
    <recommendedName>
        <fullName evidence="3">PP2A regulatory subunit B'' EF-hand domain-containing protein</fullName>
    </recommendedName>
</protein>
<evidence type="ECO:0000313" key="4">
    <source>
        <dbReference type="EMBL" id="TPX60383.1"/>
    </source>
</evidence>
<dbReference type="Pfam" id="PF17958">
    <property type="entry name" value="EF-hand_13"/>
    <property type="match status" value="1"/>
</dbReference>
<dbReference type="EMBL" id="QEAQ01000015">
    <property type="protein sequence ID" value="TPX60383.1"/>
    <property type="molecule type" value="Genomic_DNA"/>
</dbReference>
<feature type="region of interest" description="Disordered" evidence="2">
    <location>
        <begin position="125"/>
        <end position="151"/>
    </location>
</feature>
<dbReference type="InterPro" id="IPR041534">
    <property type="entry name" value="EF-hand_13"/>
</dbReference>